<comment type="caution">
    <text evidence="1">The sequence shown here is derived from an EMBL/GenBank/DDBJ whole genome shotgun (WGS) entry which is preliminary data.</text>
</comment>
<dbReference type="Proteomes" id="UP000823561">
    <property type="component" value="Chromosome 4"/>
</dbReference>
<evidence type="ECO:0000313" key="1">
    <source>
        <dbReference type="EMBL" id="KAG5282243.1"/>
    </source>
</evidence>
<dbReference type="EMBL" id="JADWDJ010000004">
    <property type="protein sequence ID" value="KAG5282243.1"/>
    <property type="molecule type" value="Genomic_DNA"/>
</dbReference>
<protein>
    <submittedName>
        <fullName evidence="1">Uncharacterized protein</fullName>
    </submittedName>
</protein>
<proteinExistence type="predicted"/>
<sequence length="203" mass="23130">MIPASYLLPLHTINDVVLYAPWNCATAGDEYGIATGRIQPQHRVFYCNKDEGCTIPDEKHQPVKLPNHWNSMKKAGECKIPNITVSPLRPGDGVWEGYERRTKKHGPPGRSRIVIPFILPEEESESVQFSVVMLALSLVLLSFRFKATVHLSTCLCDQSTGQKFDKEQLIKQYAYTIDNTSMKVSPDMLNETWIDYLKRWFGV</sequence>
<accession>A0AAV6H4J6</accession>
<reference evidence="1" key="1">
    <citation type="submission" date="2020-10" db="EMBL/GenBank/DDBJ databases">
        <title>Chromosome-scale genome assembly of the Allis shad, Alosa alosa.</title>
        <authorList>
            <person name="Margot Z."/>
            <person name="Christophe K."/>
            <person name="Cabau C."/>
            <person name="Louis A."/>
            <person name="Berthelot C."/>
            <person name="Parey E."/>
            <person name="Roest Crollius H."/>
            <person name="Montfort J."/>
            <person name="Robinson-Rechavi M."/>
            <person name="Bucao C."/>
            <person name="Bouchez O."/>
            <person name="Gislard M."/>
            <person name="Lluch J."/>
            <person name="Milhes M."/>
            <person name="Lampietro C."/>
            <person name="Lopez Roques C."/>
            <person name="Donnadieu C."/>
            <person name="Braasch I."/>
            <person name="Desvignes T."/>
            <person name="Postlethwait J."/>
            <person name="Bobe J."/>
            <person name="Guiguen Y."/>
        </authorList>
    </citation>
    <scope>NUCLEOTIDE SEQUENCE</scope>
    <source>
        <strain evidence="1">M-15738</strain>
        <tissue evidence="1">Blood</tissue>
    </source>
</reference>
<evidence type="ECO:0000313" key="2">
    <source>
        <dbReference type="Proteomes" id="UP000823561"/>
    </source>
</evidence>
<keyword evidence="2" id="KW-1185">Reference proteome</keyword>
<organism evidence="1 2">
    <name type="scientific">Alosa alosa</name>
    <name type="common">allis shad</name>
    <dbReference type="NCBI Taxonomy" id="278164"/>
    <lineage>
        <taxon>Eukaryota</taxon>
        <taxon>Metazoa</taxon>
        <taxon>Chordata</taxon>
        <taxon>Craniata</taxon>
        <taxon>Vertebrata</taxon>
        <taxon>Euteleostomi</taxon>
        <taxon>Actinopterygii</taxon>
        <taxon>Neopterygii</taxon>
        <taxon>Teleostei</taxon>
        <taxon>Clupei</taxon>
        <taxon>Clupeiformes</taxon>
        <taxon>Clupeoidei</taxon>
        <taxon>Clupeidae</taxon>
        <taxon>Alosa</taxon>
    </lineage>
</organism>
<gene>
    <name evidence="1" type="ORF">AALO_G00053840</name>
</gene>
<name>A0AAV6H4J6_9TELE</name>
<dbReference type="AlphaFoldDB" id="A0AAV6H4J6"/>